<sequence length="555" mass="55514">MTSRRPSRCTRDDRDERGAVFVFSVLIMSVLMIVAAFVIDLGVDRVVTVDMRSLADTTAMDMSTMIDGSKTTDQLKASSGSTLAATLARNRPSVAATVKDSDVVVTFGMASAQGDWLRAAGGAEYPNAVKVSVSGASSIRLWPGHDPAKPRRTAIAARQPRAACVTVGSYLAALDTSAGGGPLATLLNEVAPTSATVFTSAGLLAIKSISVPLADLVAELGVGDPSSPLTADVTLGSLARASARVLAKQPGSAASSAAVELNRIAGVAGTAGINETIKLGELVQLGVGNSAAVLSGDVNVFDLVAGSVMAFDGAHVVKLKDVGVTVPGFAVTSLNVTIVGPPKTVCGGAGSEVTSTQASVVAELTVLGADKYVKCGGVIGGLLCGVVSGLTDILTGQWKPSGTADVKVKLVLNGVNATVKVGAVGSCEPAPDVDVTATTTATNGSLTVEALDGLLSLPVVLPQTNASTASHTFTTSPSTWTNVGGLSTELISPISVAGAVVNGTTAVILKVAGLGLGPQLTTGLNSALSGMGLSLNGASVTLDKMSTCSVFGLRK</sequence>
<organism evidence="2 3">
    <name type="scientific">Aeromicrobium endophyticum</name>
    <dbReference type="NCBI Taxonomy" id="2292704"/>
    <lineage>
        <taxon>Bacteria</taxon>
        <taxon>Bacillati</taxon>
        <taxon>Actinomycetota</taxon>
        <taxon>Actinomycetes</taxon>
        <taxon>Propionibacteriales</taxon>
        <taxon>Nocardioidaceae</taxon>
        <taxon>Aeromicrobium</taxon>
    </lineage>
</organism>
<dbReference type="EMBL" id="QUBR01000001">
    <property type="protein sequence ID" value="REK73909.1"/>
    <property type="molecule type" value="Genomic_DNA"/>
</dbReference>
<feature type="transmembrane region" description="Helical" evidence="1">
    <location>
        <begin position="20"/>
        <end position="43"/>
    </location>
</feature>
<keyword evidence="1" id="KW-0812">Transmembrane</keyword>
<reference evidence="2 3" key="1">
    <citation type="submission" date="2018-08" db="EMBL/GenBank/DDBJ databases">
        <title>Aeromicrobium sp. M2KJ-4, whole genome shotgun sequence.</title>
        <authorList>
            <person name="Tuo L."/>
        </authorList>
    </citation>
    <scope>NUCLEOTIDE SEQUENCE [LARGE SCALE GENOMIC DNA]</scope>
    <source>
        <strain evidence="2 3">M2KJ-4</strain>
    </source>
</reference>
<protein>
    <submittedName>
        <fullName evidence="2">Uncharacterized protein</fullName>
    </submittedName>
</protein>
<evidence type="ECO:0000313" key="2">
    <source>
        <dbReference type="EMBL" id="REK73909.1"/>
    </source>
</evidence>
<evidence type="ECO:0000256" key="1">
    <source>
        <dbReference type="SAM" id="Phobius"/>
    </source>
</evidence>
<name>A0A371PD93_9ACTN</name>
<accession>A0A371PD93</accession>
<dbReference type="AlphaFoldDB" id="A0A371PD93"/>
<keyword evidence="3" id="KW-1185">Reference proteome</keyword>
<gene>
    <name evidence="2" type="ORF">DX116_10460</name>
</gene>
<proteinExistence type="predicted"/>
<dbReference type="OrthoDB" id="3780094at2"/>
<evidence type="ECO:0000313" key="3">
    <source>
        <dbReference type="Proteomes" id="UP000265581"/>
    </source>
</evidence>
<keyword evidence="1" id="KW-1133">Transmembrane helix</keyword>
<dbReference type="Proteomes" id="UP000265581">
    <property type="component" value="Unassembled WGS sequence"/>
</dbReference>
<keyword evidence="1" id="KW-0472">Membrane</keyword>
<dbReference type="RefSeq" id="WP_119704018.1">
    <property type="nucleotide sequence ID" value="NZ_JBHSOI010000001.1"/>
</dbReference>
<comment type="caution">
    <text evidence="2">The sequence shown here is derived from an EMBL/GenBank/DDBJ whole genome shotgun (WGS) entry which is preliminary data.</text>
</comment>